<evidence type="ECO:0000259" key="1">
    <source>
        <dbReference type="SMART" id="SM00487"/>
    </source>
</evidence>
<gene>
    <name evidence="2" type="ORF">ISP06_10780</name>
</gene>
<dbReference type="Proteomes" id="UP000606900">
    <property type="component" value="Unassembled WGS sequence"/>
</dbReference>
<proteinExistence type="predicted"/>
<dbReference type="InterPro" id="IPR014001">
    <property type="entry name" value="Helicase_ATP-bd"/>
</dbReference>
<accession>A0A843AWN0</accession>
<reference evidence="2" key="1">
    <citation type="submission" date="2020-10" db="EMBL/GenBank/DDBJ databases">
        <title>Dehalococcoides mccartyi of a TCE/Cr reducing biochatode.</title>
        <authorList>
            <person name="Matturro B."/>
        </authorList>
    </citation>
    <scope>NUCLEOTIDE SEQUENCE</scope>
    <source>
        <strain evidence="2">Bin2</strain>
    </source>
</reference>
<dbReference type="PANTHER" id="PTHR47396:SF1">
    <property type="entry name" value="ATP-DEPENDENT HELICASE IRC3-RELATED"/>
    <property type="match status" value="1"/>
</dbReference>
<protein>
    <submittedName>
        <fullName evidence="2">DEAD/DEAH box helicase family protein</fullName>
    </submittedName>
</protein>
<sequence length="985" mass="113505">MKLKFNPNLEYQDEAISAVVDLFEGQNSMQSYFTVPGVQVGLYDSGQGIGNRLEISEDDILENLKTVQLKNYLAPSENLSPNNLNFNIEMETGTGKTYVYLKTIFELNKKYGFTKFIIVVPSIAIKEGVYKAIQMTREHFKGLYDNIIYDSFIYDSQKLEQVRNFAVNSNIQIMIINIDAFRRSFTDPTKETKANIIHRENDKLSGMKPIELIQETNPIVIIDEPQSTSATAKAKEAIASLNPLCTLQYSATHKEIHNLVYKLDAIDAYDKGLVKQIEVASFESADYHNKAYLKLVSVDNKKSPITAKIEIDSFNKGKIKRKIVTVKQGDDLSSRKLGNREIYEGYVVNEIYCEEGNEYVDFTNREDVLTIGKPVGDIDDLLIKRQQIRKTIEEHLNKELKLNPLGIKVLSLFFIDKVANYRYYDEEGNPHKGIYAEIFEEEYKKVISKQKYSTLLKEIDLETPADGVHNGYFSQDKKGVLKDTRGNTLADDDTYSLIMKDKEKLLSFDSKLRFIFSHSALREGWDNPNVFQICTLNETRSTIKKRQEIGRGLRLCVNQEGERIKDNQINTLTVMANESYEDFAKTLQKEIEDDEGIKFGIIQKHTFASISFENDQGELEHLGSQASEEIFNHFKDKGYIDTKGKVQDELKIAIKQKAVEIPEKYLQFKEDIVAAARKLTKKLDIKNLNDKKEVKINKQVYLSEEFKAFWDKIKYKTTYAVDFDSKELIKNCSKAMAENLDVKTPKLIYTKAGLLIKGKGIDSFEKQRGVVHSEENEMLLPDIITFLQNETYLTRRTLVDILIKSDTLNQFKRNPQQYMEDTLKIISSQMNHMIMDGIKYTKIGDSEYYAQELFKETELFGYLSKNMLESERSVYDHVIYDSEIEKGFAERFEEDENIILYAKLPPWFKIPTPIGNYNPDWAVLLDKDGEQKLYFVLETKGNVAIESLRQTEADKIKCGKKHFEALSQDVEFKAVDNFNSFIENI</sequence>
<evidence type="ECO:0000313" key="3">
    <source>
        <dbReference type="Proteomes" id="UP000606900"/>
    </source>
</evidence>
<keyword evidence="2" id="KW-0547">Nucleotide-binding</keyword>
<dbReference type="InterPro" id="IPR027417">
    <property type="entry name" value="P-loop_NTPase"/>
</dbReference>
<keyword evidence="2" id="KW-0067">ATP-binding</keyword>
<dbReference type="EMBL" id="JADIIL010000038">
    <property type="protein sequence ID" value="MBF4475933.1"/>
    <property type="molecule type" value="Genomic_DNA"/>
</dbReference>
<keyword evidence="2" id="KW-0378">Hydrolase</keyword>
<dbReference type="GO" id="GO:0003677">
    <property type="term" value="F:DNA binding"/>
    <property type="evidence" value="ECO:0007669"/>
    <property type="project" value="InterPro"/>
</dbReference>
<evidence type="ECO:0000313" key="2">
    <source>
        <dbReference type="EMBL" id="MBF4475933.1"/>
    </source>
</evidence>
<dbReference type="InterPro" id="IPR050742">
    <property type="entry name" value="Helicase_Restrict-Modif_Enz"/>
</dbReference>
<dbReference type="Pfam" id="PF04851">
    <property type="entry name" value="ResIII"/>
    <property type="match status" value="1"/>
</dbReference>
<dbReference type="GO" id="GO:0015668">
    <property type="term" value="F:type III site-specific deoxyribonuclease activity"/>
    <property type="evidence" value="ECO:0007669"/>
    <property type="project" value="InterPro"/>
</dbReference>
<dbReference type="GO" id="GO:0005829">
    <property type="term" value="C:cytosol"/>
    <property type="evidence" value="ECO:0007669"/>
    <property type="project" value="TreeGrafter"/>
</dbReference>
<dbReference type="Pfam" id="PF19778">
    <property type="entry name" value="RE_endonuc"/>
    <property type="match status" value="1"/>
</dbReference>
<dbReference type="InterPro" id="IPR045572">
    <property type="entry name" value="RE_endonuc_C"/>
</dbReference>
<organism evidence="2 3">
    <name type="scientific">Methanobacterium formicicum</name>
    <dbReference type="NCBI Taxonomy" id="2162"/>
    <lineage>
        <taxon>Archaea</taxon>
        <taxon>Methanobacteriati</taxon>
        <taxon>Methanobacteriota</taxon>
        <taxon>Methanomada group</taxon>
        <taxon>Methanobacteria</taxon>
        <taxon>Methanobacteriales</taxon>
        <taxon>Methanobacteriaceae</taxon>
        <taxon>Methanobacterium</taxon>
    </lineage>
</organism>
<dbReference type="Gene3D" id="3.40.50.300">
    <property type="entry name" value="P-loop containing nucleotide triphosphate hydrolases"/>
    <property type="match status" value="2"/>
</dbReference>
<dbReference type="GO" id="GO:0005524">
    <property type="term" value="F:ATP binding"/>
    <property type="evidence" value="ECO:0007669"/>
    <property type="project" value="InterPro"/>
</dbReference>
<dbReference type="SMART" id="SM00487">
    <property type="entry name" value="DEXDc"/>
    <property type="match status" value="1"/>
</dbReference>
<dbReference type="AlphaFoldDB" id="A0A843AWN0"/>
<feature type="domain" description="Helicase ATP-binding" evidence="1">
    <location>
        <begin position="3"/>
        <end position="277"/>
    </location>
</feature>
<dbReference type="GO" id="GO:0004386">
    <property type="term" value="F:helicase activity"/>
    <property type="evidence" value="ECO:0007669"/>
    <property type="project" value="UniProtKB-KW"/>
</dbReference>
<dbReference type="SUPFAM" id="SSF52540">
    <property type="entry name" value="P-loop containing nucleoside triphosphate hydrolases"/>
    <property type="match status" value="2"/>
</dbReference>
<keyword evidence="2" id="KW-0347">Helicase</keyword>
<dbReference type="PANTHER" id="PTHR47396">
    <property type="entry name" value="TYPE I RESTRICTION ENZYME ECOKI R PROTEIN"/>
    <property type="match status" value="1"/>
</dbReference>
<name>A0A843AWN0_METFO</name>
<dbReference type="RefSeq" id="WP_276700010.1">
    <property type="nucleotide sequence ID" value="NZ_JADIIL010000038.1"/>
</dbReference>
<dbReference type="InterPro" id="IPR006935">
    <property type="entry name" value="Helicase/UvrB_N"/>
</dbReference>
<comment type="caution">
    <text evidence="2">The sequence shown here is derived from an EMBL/GenBank/DDBJ whole genome shotgun (WGS) entry which is preliminary data.</text>
</comment>